<keyword evidence="2" id="KW-1185">Reference proteome</keyword>
<protein>
    <submittedName>
        <fullName evidence="1">Uncharacterized protein</fullName>
    </submittedName>
</protein>
<evidence type="ECO:0000313" key="2">
    <source>
        <dbReference type="Proteomes" id="UP000191612"/>
    </source>
</evidence>
<sequence>MEDILRRKFYSSCVWYSTEEDVSISIVAIEAKSDNWSISGIGVYGEKILTRHIQISMALQPLGSTAIPYYHTIEFDAAGNFIEPPPGVALSDALVFLIAVWI</sequence>
<dbReference type="EMBL" id="MDYO01000021">
    <property type="protein sequence ID" value="OQD95300.1"/>
    <property type="molecule type" value="Genomic_DNA"/>
</dbReference>
<organism evidence="1 2">
    <name type="scientific">Penicillium solitum</name>
    <dbReference type="NCBI Taxonomy" id="60172"/>
    <lineage>
        <taxon>Eukaryota</taxon>
        <taxon>Fungi</taxon>
        <taxon>Dikarya</taxon>
        <taxon>Ascomycota</taxon>
        <taxon>Pezizomycotina</taxon>
        <taxon>Eurotiomycetes</taxon>
        <taxon>Eurotiomycetidae</taxon>
        <taxon>Eurotiales</taxon>
        <taxon>Aspergillaceae</taxon>
        <taxon>Penicillium</taxon>
    </lineage>
</organism>
<gene>
    <name evidence="1" type="ORF">PENSOL_c021G06207</name>
</gene>
<reference evidence="2" key="1">
    <citation type="journal article" date="2017" name="Nat. Microbiol.">
        <title>Global analysis of biosynthetic gene clusters reveals vast potential of secondary metabolite production in Penicillium species.</title>
        <authorList>
            <person name="Nielsen J.C."/>
            <person name="Grijseels S."/>
            <person name="Prigent S."/>
            <person name="Ji B."/>
            <person name="Dainat J."/>
            <person name="Nielsen K.F."/>
            <person name="Frisvad J.C."/>
            <person name="Workman M."/>
            <person name="Nielsen J."/>
        </authorList>
    </citation>
    <scope>NUCLEOTIDE SEQUENCE [LARGE SCALE GENOMIC DNA]</scope>
    <source>
        <strain evidence="2">IBT 29525</strain>
    </source>
</reference>
<dbReference type="Proteomes" id="UP000191612">
    <property type="component" value="Unassembled WGS sequence"/>
</dbReference>
<proteinExistence type="predicted"/>
<dbReference type="AlphaFoldDB" id="A0A1V6R1F7"/>
<evidence type="ECO:0000313" key="1">
    <source>
        <dbReference type="EMBL" id="OQD95300.1"/>
    </source>
</evidence>
<accession>A0A1V6R1F7</accession>
<comment type="caution">
    <text evidence="1">The sequence shown here is derived from an EMBL/GenBank/DDBJ whole genome shotgun (WGS) entry which is preliminary data.</text>
</comment>
<name>A0A1V6R1F7_9EURO</name>